<dbReference type="SMART" id="SM00387">
    <property type="entry name" value="HATPase_c"/>
    <property type="match status" value="1"/>
</dbReference>
<evidence type="ECO:0000256" key="8">
    <source>
        <dbReference type="ARBA" id="ARBA00022692"/>
    </source>
</evidence>
<comment type="catalytic activity">
    <reaction evidence="1">
        <text>ATP + protein L-histidine = ADP + protein N-phospho-L-histidine.</text>
        <dbReference type="EC" id="2.7.13.3"/>
    </reaction>
</comment>
<name>A0A0U5L931_9GAMM</name>
<dbReference type="PROSITE" id="PS50109">
    <property type="entry name" value="HIS_KIN"/>
    <property type="match status" value="1"/>
</dbReference>
<dbReference type="SUPFAM" id="SSF47384">
    <property type="entry name" value="Homodimeric domain of signal transducing histidine kinase"/>
    <property type="match status" value="1"/>
</dbReference>
<evidence type="ECO:0000256" key="12">
    <source>
        <dbReference type="ARBA" id="ARBA00023012"/>
    </source>
</evidence>
<comment type="subcellular location">
    <subcellularLocation>
        <location evidence="2">Cell inner membrane</location>
        <topology evidence="2">Multi-pass membrane protein</topology>
    </subcellularLocation>
</comment>
<feature type="domain" description="Histidine kinase" evidence="17">
    <location>
        <begin position="712"/>
        <end position="933"/>
    </location>
</feature>
<dbReference type="PANTHER" id="PTHR43047">
    <property type="entry name" value="TWO-COMPONENT HISTIDINE PROTEIN KINASE"/>
    <property type="match status" value="1"/>
</dbReference>
<dbReference type="AlphaFoldDB" id="A0A0U5L931"/>
<dbReference type="CDD" id="cd00130">
    <property type="entry name" value="PAS"/>
    <property type="match status" value="1"/>
</dbReference>
<dbReference type="InterPro" id="IPR008207">
    <property type="entry name" value="Sig_transdc_His_kin_Hpt_dom"/>
</dbReference>
<dbReference type="SUPFAM" id="SSF55874">
    <property type="entry name" value="ATPase domain of HSP90 chaperone/DNA topoisomerase II/histidine kinase"/>
    <property type="match status" value="1"/>
</dbReference>
<dbReference type="PROSITE" id="PS50894">
    <property type="entry name" value="HPT"/>
    <property type="match status" value="1"/>
</dbReference>
<dbReference type="PROSITE" id="PS50110">
    <property type="entry name" value="RESPONSE_REGULATORY"/>
    <property type="match status" value="1"/>
</dbReference>
<dbReference type="SUPFAM" id="SSF53850">
    <property type="entry name" value="Periplasmic binding protein-like II"/>
    <property type="match status" value="2"/>
</dbReference>
<dbReference type="SMART" id="SM00091">
    <property type="entry name" value="PAS"/>
    <property type="match status" value="1"/>
</dbReference>
<dbReference type="Gene3D" id="3.30.565.10">
    <property type="entry name" value="Histidine kinase-like ATPase, C-terminal domain"/>
    <property type="match status" value="1"/>
</dbReference>
<gene>
    <name evidence="20" type="ORF">EM595_3023</name>
</gene>
<dbReference type="Pfam" id="PF08448">
    <property type="entry name" value="PAS_4"/>
    <property type="match status" value="1"/>
</dbReference>
<evidence type="ECO:0000256" key="9">
    <source>
        <dbReference type="ARBA" id="ARBA00022777"/>
    </source>
</evidence>
<evidence type="ECO:0000259" key="17">
    <source>
        <dbReference type="PROSITE" id="PS50109"/>
    </source>
</evidence>
<dbReference type="GO" id="GO:0005886">
    <property type="term" value="C:plasma membrane"/>
    <property type="evidence" value="ECO:0007669"/>
    <property type="project" value="UniProtKB-SubCell"/>
</dbReference>
<dbReference type="InterPro" id="IPR001638">
    <property type="entry name" value="Solute-binding_3/MltF_N"/>
</dbReference>
<keyword evidence="7" id="KW-0808">Transferase</keyword>
<dbReference type="GO" id="GO:0000155">
    <property type="term" value="F:phosphorelay sensor kinase activity"/>
    <property type="evidence" value="ECO:0007669"/>
    <property type="project" value="InterPro"/>
</dbReference>
<dbReference type="InterPro" id="IPR000014">
    <property type="entry name" value="PAS"/>
</dbReference>
<dbReference type="InterPro" id="IPR035965">
    <property type="entry name" value="PAS-like_dom_sf"/>
</dbReference>
<keyword evidence="5" id="KW-0997">Cell inner membrane</keyword>
<keyword evidence="12" id="KW-0902">Two-component regulatory system</keyword>
<dbReference type="OrthoDB" id="9770795at2"/>
<dbReference type="EMBL" id="LN907827">
    <property type="protein sequence ID" value="CUU25254.1"/>
    <property type="molecule type" value="Genomic_DNA"/>
</dbReference>
<dbReference type="NCBIfam" id="TIGR00229">
    <property type="entry name" value="sensory_box"/>
    <property type="match status" value="1"/>
</dbReference>
<feature type="domain" description="Response regulatory" evidence="18">
    <location>
        <begin position="954"/>
        <end position="1075"/>
    </location>
</feature>
<evidence type="ECO:0000256" key="2">
    <source>
        <dbReference type="ARBA" id="ARBA00004429"/>
    </source>
</evidence>
<accession>A0A0U5L931</accession>
<dbReference type="InterPro" id="IPR001789">
    <property type="entry name" value="Sig_transdc_resp-reg_receiver"/>
</dbReference>
<evidence type="ECO:0000259" key="19">
    <source>
        <dbReference type="PROSITE" id="PS50894"/>
    </source>
</evidence>
<reference evidence="21" key="1">
    <citation type="submission" date="2015-11" db="EMBL/GenBank/DDBJ databases">
        <authorList>
            <person name="Blom J."/>
        </authorList>
    </citation>
    <scope>NUCLEOTIDE SEQUENCE [LARGE SCALE GENOMIC DNA]</scope>
</reference>
<evidence type="ECO:0000259" key="18">
    <source>
        <dbReference type="PROSITE" id="PS50110"/>
    </source>
</evidence>
<dbReference type="Gene3D" id="1.20.120.160">
    <property type="entry name" value="HPT domain"/>
    <property type="match status" value="1"/>
</dbReference>
<organism evidence="20 21">
    <name type="scientific">Duffyella gerundensis</name>
    <dbReference type="NCBI Taxonomy" id="1619313"/>
    <lineage>
        <taxon>Bacteria</taxon>
        <taxon>Pseudomonadati</taxon>
        <taxon>Pseudomonadota</taxon>
        <taxon>Gammaproteobacteria</taxon>
        <taxon>Enterobacterales</taxon>
        <taxon>Erwiniaceae</taxon>
        <taxon>Duffyella</taxon>
    </lineage>
</organism>
<evidence type="ECO:0000256" key="11">
    <source>
        <dbReference type="ARBA" id="ARBA00022989"/>
    </source>
</evidence>
<dbReference type="SMART" id="SM00062">
    <property type="entry name" value="PBPb"/>
    <property type="match status" value="2"/>
</dbReference>
<dbReference type="SUPFAM" id="SSF47226">
    <property type="entry name" value="Histidine-containing phosphotransfer domain, HPT domain"/>
    <property type="match status" value="1"/>
</dbReference>
<dbReference type="Gene3D" id="3.30.450.20">
    <property type="entry name" value="PAS domain"/>
    <property type="match status" value="1"/>
</dbReference>
<dbReference type="Pfam" id="PF02518">
    <property type="entry name" value="HATPase_c"/>
    <property type="match status" value="1"/>
</dbReference>
<dbReference type="InterPro" id="IPR036641">
    <property type="entry name" value="HPT_dom_sf"/>
</dbReference>
<evidence type="ECO:0000256" key="6">
    <source>
        <dbReference type="ARBA" id="ARBA00022553"/>
    </source>
</evidence>
<feature type="region of interest" description="Disordered" evidence="16">
    <location>
        <begin position="1074"/>
        <end position="1095"/>
    </location>
</feature>
<dbReference type="SUPFAM" id="SSF55785">
    <property type="entry name" value="PYP-like sensor domain (PAS domain)"/>
    <property type="match status" value="1"/>
</dbReference>
<dbReference type="Proteomes" id="UP000059419">
    <property type="component" value="Chromosome 1"/>
</dbReference>
<dbReference type="SMART" id="SM00448">
    <property type="entry name" value="REC"/>
    <property type="match status" value="1"/>
</dbReference>
<dbReference type="InterPro" id="IPR036097">
    <property type="entry name" value="HisK_dim/P_sf"/>
</dbReference>
<dbReference type="PATRIC" id="fig|1619313.3.peg.3140"/>
<dbReference type="EC" id="2.7.13.3" evidence="3"/>
<keyword evidence="10" id="KW-0547">Nucleotide-binding</keyword>
<dbReference type="STRING" id="1619313.EM595_3023"/>
<dbReference type="Pfam" id="PF01627">
    <property type="entry name" value="Hpt"/>
    <property type="match status" value="1"/>
</dbReference>
<proteinExistence type="predicted"/>
<evidence type="ECO:0000256" key="14">
    <source>
        <dbReference type="PROSITE-ProRule" id="PRU00110"/>
    </source>
</evidence>
<feature type="modified residue" description="4-aspartylphosphate" evidence="15">
    <location>
        <position position="1005"/>
    </location>
</feature>
<keyword evidence="13" id="KW-0472">Membrane</keyword>
<dbReference type="Pfam" id="PF00497">
    <property type="entry name" value="SBP_bac_3"/>
    <property type="match status" value="1"/>
</dbReference>
<dbReference type="InterPro" id="IPR004358">
    <property type="entry name" value="Sig_transdc_His_kin-like_C"/>
</dbReference>
<evidence type="ECO:0000256" key="7">
    <source>
        <dbReference type="ARBA" id="ARBA00022679"/>
    </source>
</evidence>
<dbReference type="PRINTS" id="PR00344">
    <property type="entry name" value="BCTRLSENSOR"/>
</dbReference>
<evidence type="ECO:0000256" key="13">
    <source>
        <dbReference type="ARBA" id="ARBA00023136"/>
    </source>
</evidence>
<evidence type="ECO:0000256" key="3">
    <source>
        <dbReference type="ARBA" id="ARBA00012438"/>
    </source>
</evidence>
<keyword evidence="21" id="KW-1185">Reference proteome</keyword>
<evidence type="ECO:0000313" key="20">
    <source>
        <dbReference type="EMBL" id="CUU25254.1"/>
    </source>
</evidence>
<protein>
    <recommendedName>
        <fullName evidence="3">histidine kinase</fullName>
        <ecNumber evidence="3">2.7.13.3</ecNumber>
    </recommendedName>
</protein>
<dbReference type="CDD" id="cd16922">
    <property type="entry name" value="HATPase_EvgS-ArcB-TorS-like"/>
    <property type="match status" value="1"/>
</dbReference>
<dbReference type="Pfam" id="PF00072">
    <property type="entry name" value="Response_reg"/>
    <property type="match status" value="1"/>
</dbReference>
<feature type="domain" description="HPt" evidence="19">
    <location>
        <begin position="1105"/>
        <end position="1195"/>
    </location>
</feature>
<dbReference type="SMART" id="SM00388">
    <property type="entry name" value="HisKA"/>
    <property type="match status" value="1"/>
</dbReference>
<sequence>MFSVRYLLTMLILTFSVSLNAAIKELNLLVRTDIVVPDVVMNGDRHIFPEGDVLRVGIWGAAQPPLYIDNDHHAFEGLTADYLGAVQRMLKLRMQLIYFPTEEAMAAALAAGTLHMVAIYNPETLMLTPPLIRTTPYLLDSSVILQNTKNNNDKSLTRKIIAWAGPQRIGLKLQQDYPEAILQHHQTYAKALAATAFRQADATWGNASTQEYLLRYGYSNELTMSPSRALSNLNISFGVSPRYPELAEALNMALRMIPLAGRLRIANRWQLQSHYVMKNNPLALTPQEDNWLRLHPFIPIDIAANGAPLFFRDESGTWQGIAKEIVDLISGRAGVLFEPVTPGQHASVDSTKVHFSPAVLLDEQQRAQRLFSRPYLISPWVLVQAVDTANILEMAGKKNRRVFSLNESRLNAYMAETWPDITLQTQLSPQEALLQLLSGKADGVIIPKVHADFLLRNYYRDRLRIIQVVGEQPAKIGMAVDKANAPLIEIINKALLDIPPETLEPLISRWHNLPQVNRTISWHDYKDVVLKIVALASIIILICLIWNRHLQRVIRQRTEAQHALKDQLTFTNTLFNESPVVMYVRDRQARLMHCNTAYLDFLEVSLEEVVGKGTDVYRHLLDDACLQLLEAEHYTTLRQGTASMRDVKMQFRGKTVHVFHWALPFRDRLGAVVGVIGGWLDVTERHELLLALSTAKEDADAANRSKSQFLASMSHEIRTPLHAIIGLLEMETRQKPAREISNNVLVAYESANALLSLIGDILDLSRIESGIHQPKPEPCLLPQRIEQVINLFRNKAESKNIALRHEIDITHPCVLLDAMMFNQIFSNLLSNAIKFTDRGYVSVTLYQGSIDMNEQRGEFVLEIEDSGCGLDEDQQQAIFEPFVQTGDRQRQQLGTGLGLSICRKLAELMGGEIDVESQPGEGAVFRFHFYAPLVDEQQVQQQQAENVPAQGQLRIMVIDDHAPNRLLLGQQLEYAGHQAMLIESAIQALVIWQQDPDAFDLIISDCNMPDMDGFTFARQLRALEQQIQRPRMLIFGLTASAERSIIQRCLDAGMDDCLFKPLSVDTLMRHLSNTTHHLSPPAPATEQQRQPGALPAPCPLLQELAERDMAGCLAFIDSIIVSNDEILAEINAAHDSAQLSQLGHKMKGGARLINATDVERLAKQLEDKPPAEAVMAIKSGLAHAIAELEKMLLAFKNSLNH</sequence>
<evidence type="ECO:0000256" key="4">
    <source>
        <dbReference type="ARBA" id="ARBA00022475"/>
    </source>
</evidence>
<evidence type="ECO:0000256" key="5">
    <source>
        <dbReference type="ARBA" id="ARBA00022519"/>
    </source>
</evidence>
<feature type="modified residue" description="Phosphohistidine" evidence="14">
    <location>
        <position position="1144"/>
    </location>
</feature>
<evidence type="ECO:0000256" key="16">
    <source>
        <dbReference type="SAM" id="MobiDB-lite"/>
    </source>
</evidence>
<keyword evidence="9" id="KW-0418">Kinase</keyword>
<dbReference type="CDD" id="cd00082">
    <property type="entry name" value="HisKA"/>
    <property type="match status" value="1"/>
</dbReference>
<keyword evidence="10" id="KW-0067">ATP-binding</keyword>
<dbReference type="GO" id="GO:0009927">
    <property type="term" value="F:histidine phosphotransfer kinase activity"/>
    <property type="evidence" value="ECO:0007669"/>
    <property type="project" value="TreeGrafter"/>
</dbReference>
<evidence type="ECO:0000256" key="10">
    <source>
        <dbReference type="ARBA" id="ARBA00022840"/>
    </source>
</evidence>
<keyword evidence="6 15" id="KW-0597">Phosphoprotein</keyword>
<dbReference type="InterPro" id="IPR003661">
    <property type="entry name" value="HisK_dim/P_dom"/>
</dbReference>
<dbReference type="InterPro" id="IPR036890">
    <property type="entry name" value="HATPase_C_sf"/>
</dbReference>
<dbReference type="CDD" id="cd17546">
    <property type="entry name" value="REC_hyHK_CKI1_RcsC-like"/>
    <property type="match status" value="1"/>
</dbReference>
<dbReference type="InterPro" id="IPR013656">
    <property type="entry name" value="PAS_4"/>
</dbReference>
<dbReference type="InterPro" id="IPR003594">
    <property type="entry name" value="HATPase_dom"/>
</dbReference>
<dbReference type="Gene3D" id="3.40.50.2300">
    <property type="match status" value="1"/>
</dbReference>
<keyword evidence="4" id="KW-1003">Cell membrane</keyword>
<dbReference type="InterPro" id="IPR005467">
    <property type="entry name" value="His_kinase_dom"/>
</dbReference>
<dbReference type="Gene3D" id="1.10.287.130">
    <property type="match status" value="1"/>
</dbReference>
<dbReference type="Pfam" id="PF00512">
    <property type="entry name" value="HisKA"/>
    <property type="match status" value="1"/>
</dbReference>
<evidence type="ECO:0000256" key="1">
    <source>
        <dbReference type="ARBA" id="ARBA00000085"/>
    </source>
</evidence>
<dbReference type="SUPFAM" id="SSF52172">
    <property type="entry name" value="CheY-like"/>
    <property type="match status" value="1"/>
</dbReference>
<evidence type="ECO:0000256" key="15">
    <source>
        <dbReference type="PROSITE-ProRule" id="PRU00169"/>
    </source>
</evidence>
<dbReference type="KEGG" id="ege:EM595_3023"/>
<keyword evidence="11" id="KW-1133">Transmembrane helix</keyword>
<dbReference type="Gene3D" id="3.40.190.10">
    <property type="entry name" value="Periplasmic binding protein-like II"/>
    <property type="match status" value="4"/>
</dbReference>
<dbReference type="InterPro" id="IPR011006">
    <property type="entry name" value="CheY-like_superfamily"/>
</dbReference>
<dbReference type="PANTHER" id="PTHR43047:SF72">
    <property type="entry name" value="OSMOSENSING HISTIDINE PROTEIN KINASE SLN1"/>
    <property type="match status" value="1"/>
</dbReference>
<keyword evidence="8" id="KW-0812">Transmembrane</keyword>
<evidence type="ECO:0000313" key="21">
    <source>
        <dbReference type="Proteomes" id="UP000059419"/>
    </source>
</evidence>